<dbReference type="NCBIfam" id="TIGR00251">
    <property type="entry name" value="DUF167 family protein"/>
    <property type="match status" value="1"/>
</dbReference>
<reference evidence="2 3" key="1">
    <citation type="journal article" date="2017" name="Nat. Commun.">
        <title>In situ click chemistry generation of cyclooxygenase-2 inhibitors.</title>
        <authorList>
            <person name="Bhardwaj A."/>
            <person name="Kaur J."/>
            <person name="Wuest M."/>
            <person name="Wuest F."/>
        </authorList>
    </citation>
    <scope>NUCLEOTIDE SEQUENCE [LARGE SCALE GENOMIC DNA]</scope>
    <source>
        <strain evidence="2">S2_018_000_R2_106</strain>
    </source>
</reference>
<evidence type="ECO:0000313" key="2">
    <source>
        <dbReference type="EMBL" id="TKW60532.1"/>
    </source>
</evidence>
<dbReference type="InterPro" id="IPR003746">
    <property type="entry name" value="DUF167"/>
</dbReference>
<dbReference type="Proteomes" id="UP000320948">
    <property type="component" value="Unassembled WGS sequence"/>
</dbReference>
<comment type="similarity">
    <text evidence="1">Belongs to the UPF0235 family.</text>
</comment>
<organism evidence="2 3">
    <name type="scientific">Blastochloris viridis</name>
    <name type="common">Rhodopseudomonas viridis</name>
    <dbReference type="NCBI Taxonomy" id="1079"/>
    <lineage>
        <taxon>Bacteria</taxon>
        <taxon>Pseudomonadati</taxon>
        <taxon>Pseudomonadota</taxon>
        <taxon>Alphaproteobacteria</taxon>
        <taxon>Hyphomicrobiales</taxon>
        <taxon>Blastochloridaceae</taxon>
        <taxon>Blastochloris</taxon>
    </lineage>
</organism>
<dbReference type="AlphaFoldDB" id="A0A6N4QZI6"/>
<dbReference type="SUPFAM" id="SSF69786">
    <property type="entry name" value="YggU-like"/>
    <property type="match status" value="1"/>
</dbReference>
<dbReference type="Gene3D" id="3.30.1200.10">
    <property type="entry name" value="YggU-like"/>
    <property type="match status" value="1"/>
</dbReference>
<accession>A0A6N4QZI6</accession>
<protein>
    <submittedName>
        <fullName evidence="2">DUF167 domain-containing protein</fullName>
    </submittedName>
</protein>
<dbReference type="EMBL" id="VAFM01000002">
    <property type="protein sequence ID" value="TKW60532.1"/>
    <property type="molecule type" value="Genomic_DNA"/>
</dbReference>
<evidence type="ECO:0000313" key="3">
    <source>
        <dbReference type="Proteomes" id="UP000320948"/>
    </source>
</evidence>
<gene>
    <name evidence="2" type="ORF">DI628_06415</name>
</gene>
<dbReference type="SMART" id="SM01152">
    <property type="entry name" value="DUF167"/>
    <property type="match status" value="1"/>
</dbReference>
<dbReference type="InterPro" id="IPR036591">
    <property type="entry name" value="YggU-like_sf"/>
</dbReference>
<sequence length="78" mass="8262">MPYENHRHAFAGESDAQGGGGAYCCGGGGYRVYVTAVPEDGKATKAVVALLAKHLGIAKSRLELVRGETARDKVFRIL</sequence>
<comment type="caution">
    <text evidence="2">The sequence shown here is derived from an EMBL/GenBank/DDBJ whole genome shotgun (WGS) entry which is preliminary data.</text>
</comment>
<name>A0A6N4QZI6_BLAVI</name>
<evidence type="ECO:0000256" key="1">
    <source>
        <dbReference type="ARBA" id="ARBA00010364"/>
    </source>
</evidence>
<dbReference type="Pfam" id="PF02594">
    <property type="entry name" value="DUF167"/>
    <property type="match status" value="1"/>
</dbReference>
<proteinExistence type="inferred from homology"/>